<dbReference type="SUPFAM" id="SSF55811">
    <property type="entry name" value="Nudix"/>
    <property type="match status" value="1"/>
</dbReference>
<dbReference type="Gene3D" id="3.90.79.10">
    <property type="entry name" value="Nucleoside Triphosphate Pyrophosphohydrolase"/>
    <property type="match status" value="1"/>
</dbReference>
<protein>
    <recommendedName>
        <fullName evidence="1">Nudix hydrolase domain-containing protein</fullName>
    </recommendedName>
</protein>
<dbReference type="EMBL" id="AMFJ01021653">
    <property type="protein sequence ID" value="EKD66070.1"/>
    <property type="molecule type" value="Genomic_DNA"/>
</dbReference>
<dbReference type="PROSITE" id="PS51462">
    <property type="entry name" value="NUDIX"/>
    <property type="match status" value="1"/>
</dbReference>
<dbReference type="InterPro" id="IPR000086">
    <property type="entry name" value="NUDIX_hydrolase_dom"/>
</dbReference>
<gene>
    <name evidence="2" type="ORF">ACD_49C00067G0056</name>
</gene>
<sequence>MIYTTKPEIFNPRFEIVSCFVEFQGEFLLLLRQDHKSEPNTYWVPAGKVWEFEDIREAIEREIFEETWLTNLDISYFDKVYVKYDNYDFIYHIFHSKLDKLPQITINPDEHKSYIWRSPELSLCENLIEDEDWCIKMFYWI</sequence>
<accession>K2ADF7</accession>
<dbReference type="InterPro" id="IPR015797">
    <property type="entry name" value="NUDIX_hydrolase-like_dom_sf"/>
</dbReference>
<organism evidence="2">
    <name type="scientific">uncultured bacterium</name>
    <name type="common">gcode 4</name>
    <dbReference type="NCBI Taxonomy" id="1234023"/>
    <lineage>
        <taxon>Bacteria</taxon>
        <taxon>environmental samples</taxon>
    </lineage>
</organism>
<proteinExistence type="predicted"/>
<evidence type="ECO:0000259" key="1">
    <source>
        <dbReference type="PROSITE" id="PS51462"/>
    </source>
</evidence>
<dbReference type="AlphaFoldDB" id="K2ADF7"/>
<reference evidence="2" key="1">
    <citation type="journal article" date="2012" name="Science">
        <title>Fermentation, hydrogen, and sulfur metabolism in multiple uncultivated bacterial phyla.</title>
        <authorList>
            <person name="Wrighton K.C."/>
            <person name="Thomas B.C."/>
            <person name="Sharon I."/>
            <person name="Miller C.S."/>
            <person name="Castelle C.J."/>
            <person name="VerBerkmoes N.C."/>
            <person name="Wilkins M.J."/>
            <person name="Hettich R.L."/>
            <person name="Lipton M.S."/>
            <person name="Williams K.H."/>
            <person name="Long P.E."/>
            <person name="Banfield J.F."/>
        </authorList>
    </citation>
    <scope>NUCLEOTIDE SEQUENCE [LARGE SCALE GENOMIC DNA]</scope>
</reference>
<name>K2ADF7_9BACT</name>
<dbReference type="CDD" id="cd02883">
    <property type="entry name" value="NUDIX_Hydrolase"/>
    <property type="match status" value="1"/>
</dbReference>
<feature type="domain" description="Nudix hydrolase" evidence="1">
    <location>
        <begin position="12"/>
        <end position="141"/>
    </location>
</feature>
<dbReference type="Pfam" id="PF00293">
    <property type="entry name" value="NUDIX"/>
    <property type="match status" value="1"/>
</dbReference>
<comment type="caution">
    <text evidence="2">The sequence shown here is derived from an EMBL/GenBank/DDBJ whole genome shotgun (WGS) entry which is preliminary data.</text>
</comment>
<evidence type="ECO:0000313" key="2">
    <source>
        <dbReference type="EMBL" id="EKD66070.1"/>
    </source>
</evidence>